<gene>
    <name evidence="2" type="ORF">GCM10008957_32240</name>
</gene>
<reference evidence="2" key="1">
    <citation type="journal article" date="2014" name="Int. J. Syst. Evol. Microbiol.">
        <title>Complete genome sequence of Corynebacterium casei LMG S-19264T (=DSM 44701T), isolated from a smear-ripened cheese.</title>
        <authorList>
            <consortium name="US DOE Joint Genome Institute (JGI-PGF)"/>
            <person name="Walter F."/>
            <person name="Albersmeier A."/>
            <person name="Kalinowski J."/>
            <person name="Ruckert C."/>
        </authorList>
    </citation>
    <scope>NUCLEOTIDE SEQUENCE</scope>
    <source>
        <strain evidence="2">JCM 31311</strain>
    </source>
</reference>
<name>A0A918CD94_9DEIO</name>
<dbReference type="AlphaFoldDB" id="A0A918CD94"/>
<dbReference type="InterPro" id="IPR025669">
    <property type="entry name" value="AAA_dom"/>
</dbReference>
<dbReference type="InterPro" id="IPR050678">
    <property type="entry name" value="DNA_Partitioning_ATPase"/>
</dbReference>
<accession>A0A918CD94</accession>
<evidence type="ECO:0000313" key="2">
    <source>
        <dbReference type="EMBL" id="GGR17181.1"/>
    </source>
</evidence>
<keyword evidence="3" id="KW-1185">Reference proteome</keyword>
<dbReference type="CDD" id="cd02042">
    <property type="entry name" value="ParAB_family"/>
    <property type="match status" value="1"/>
</dbReference>
<protein>
    <submittedName>
        <fullName evidence="2">Chromosome partitioning protein ParA</fullName>
    </submittedName>
</protein>
<proteinExistence type="predicted"/>
<evidence type="ECO:0000313" key="3">
    <source>
        <dbReference type="Proteomes" id="UP000603865"/>
    </source>
</evidence>
<dbReference type="RefSeq" id="WP_229776109.1">
    <property type="nucleotide sequence ID" value="NZ_BMQL01000020.1"/>
</dbReference>
<dbReference type="InterPro" id="IPR027417">
    <property type="entry name" value="P-loop_NTPase"/>
</dbReference>
<dbReference type="Pfam" id="PF13614">
    <property type="entry name" value="AAA_31"/>
    <property type="match status" value="1"/>
</dbReference>
<dbReference type="EMBL" id="BMQL01000020">
    <property type="protein sequence ID" value="GGR17181.1"/>
    <property type="molecule type" value="Genomic_DNA"/>
</dbReference>
<dbReference type="Gene3D" id="3.40.50.300">
    <property type="entry name" value="P-loop containing nucleotide triphosphate hydrolases"/>
    <property type="match status" value="1"/>
</dbReference>
<dbReference type="Proteomes" id="UP000603865">
    <property type="component" value="Unassembled WGS sequence"/>
</dbReference>
<reference evidence="2" key="2">
    <citation type="submission" date="2020-09" db="EMBL/GenBank/DDBJ databases">
        <authorList>
            <person name="Sun Q."/>
            <person name="Ohkuma M."/>
        </authorList>
    </citation>
    <scope>NUCLEOTIDE SEQUENCE</scope>
    <source>
        <strain evidence="2">JCM 31311</strain>
    </source>
</reference>
<comment type="caution">
    <text evidence="2">The sequence shown here is derived from an EMBL/GenBank/DDBJ whole genome shotgun (WGS) entry which is preliminary data.</text>
</comment>
<dbReference type="PANTHER" id="PTHR13696">
    <property type="entry name" value="P-LOOP CONTAINING NUCLEOSIDE TRIPHOSPHATE HYDROLASE"/>
    <property type="match status" value="1"/>
</dbReference>
<dbReference type="PANTHER" id="PTHR13696:SF52">
    <property type="entry name" value="PARA FAMILY PROTEIN CT_582"/>
    <property type="match status" value="1"/>
</dbReference>
<organism evidence="2 3">
    <name type="scientific">Deinococcus ruber</name>
    <dbReference type="NCBI Taxonomy" id="1848197"/>
    <lineage>
        <taxon>Bacteria</taxon>
        <taxon>Thermotogati</taxon>
        <taxon>Deinococcota</taxon>
        <taxon>Deinococci</taxon>
        <taxon>Deinococcales</taxon>
        <taxon>Deinococcaceae</taxon>
        <taxon>Deinococcus</taxon>
    </lineage>
</organism>
<sequence length="257" mass="27621">MRKTTVITFFSHAGGVGKTSSCRDIGYELGQLGHRVLLIDLDPQANLTDWLGVDPEDVSTVTLFDALVHHGPFPTPHHVHGLDLIPSGLELAKIEALLTGMDLGGVDRLKKVLRPVLDAGTYDYVLIDTPPTLGKPVLISLFASHEVIIPVSSRNKGLTAVKTVHEMVRTYREYNPALNILSHLITQRGTTSHSKAAEEAAMAGLPNISGPIKTRPAIYDECQVVKQPVGVYAPKGEARAEVQAAVGQLLGYLAVTA</sequence>
<evidence type="ECO:0000259" key="1">
    <source>
        <dbReference type="Pfam" id="PF13614"/>
    </source>
</evidence>
<feature type="domain" description="AAA" evidence="1">
    <location>
        <begin position="5"/>
        <end position="180"/>
    </location>
</feature>
<dbReference type="SUPFAM" id="SSF52540">
    <property type="entry name" value="P-loop containing nucleoside triphosphate hydrolases"/>
    <property type="match status" value="1"/>
</dbReference>
<dbReference type="PIRSF" id="PIRSF009320">
    <property type="entry name" value="Nuc_binding_HP_1000"/>
    <property type="match status" value="1"/>
</dbReference>